<feature type="domain" description="DUF4325" evidence="1">
    <location>
        <begin position="25"/>
        <end position="82"/>
    </location>
</feature>
<keyword evidence="3" id="KW-1185">Reference proteome</keyword>
<organism evidence="2 3">
    <name type="scientific">Pseudomonas putida (strain ATCC 47054 / DSM 6125 / CFBP 8728 / NCIMB 11950 / KT2440)</name>
    <dbReference type="NCBI Taxonomy" id="160488"/>
    <lineage>
        <taxon>Bacteria</taxon>
        <taxon>Pseudomonadati</taxon>
        <taxon>Pseudomonadota</taxon>
        <taxon>Gammaproteobacteria</taxon>
        <taxon>Pseudomonadales</taxon>
        <taxon>Pseudomonadaceae</taxon>
        <taxon>Pseudomonas</taxon>
    </lineage>
</organism>
<reference evidence="2 3" key="1">
    <citation type="journal article" date="2002" name="Environ. Microbiol.">
        <title>Complete genome sequence and comparative analysis of the metabolically versatile Pseudomonas putida KT2440.</title>
        <authorList>
            <person name="Nelson K.E."/>
            <person name="Weinel C."/>
            <person name="Paulsen I.T."/>
            <person name="Dodson R.J."/>
            <person name="Hilbert H."/>
            <person name="Martins dos Santos V.A."/>
            <person name="Fouts D.E."/>
            <person name="Gill S.R."/>
            <person name="Pop M."/>
            <person name="Holmes M."/>
            <person name="Brinkac L."/>
            <person name="Beanan M."/>
            <person name="DeBoy R.T."/>
            <person name="Daugherty S."/>
            <person name="Kolonay J."/>
            <person name="Madupu R."/>
            <person name="Nelson W."/>
            <person name="White O."/>
            <person name="Peterson J."/>
            <person name="Khouri H."/>
            <person name="Hance I."/>
            <person name="Chris Lee P."/>
            <person name="Holtzapple E."/>
            <person name="Scanlan D."/>
            <person name="Tran K."/>
            <person name="Moazzez A."/>
            <person name="Utterback T."/>
            <person name="Rizzo M."/>
            <person name="Lee K."/>
            <person name="Kosack D."/>
            <person name="Moestl D."/>
            <person name="Wedler H."/>
            <person name="Lauber J."/>
            <person name="Stjepandic D."/>
            <person name="Hoheisel J."/>
            <person name="Straetz M."/>
            <person name="Heim S."/>
            <person name="Kiewitz C."/>
            <person name="Eisen J.A."/>
            <person name="Timmis K.N."/>
            <person name="Dusterhoft A."/>
            <person name="Tummler B."/>
            <person name="Fraser C.M."/>
        </authorList>
    </citation>
    <scope>NUCLEOTIDE SEQUENCE [LARGE SCALE GENOMIC DNA]</scope>
    <source>
        <strain evidence="3">ATCC 47054 / DSM 6125 / CFBP 8728 / NCIMB 11950 / KT2440</strain>
    </source>
</reference>
<dbReference type="OrthoDB" id="1551124at2"/>
<accession>A0A140FWA3</accession>
<proteinExistence type="predicted"/>
<dbReference type="RefSeq" id="WP_024088022.1">
    <property type="nucleotide sequence ID" value="NC_002947.4"/>
</dbReference>
<dbReference type="Proteomes" id="UP000000556">
    <property type="component" value="Chromosome"/>
</dbReference>
<reference evidence="2 3" key="2">
    <citation type="journal article" date="2016" name="Environ. Microbiol.">
        <title>The revisited genome of Pseudomonas putida KT2440 enlightens its value as a robust metabolic chassis.</title>
        <authorList>
            <person name="Belda E."/>
            <person name="van Heck R.G."/>
            <person name="Lopez-Sanchez M.J."/>
            <person name="Cruveiller S."/>
            <person name="Barbe V."/>
            <person name="Fraser C."/>
            <person name="Klenk H.P."/>
            <person name="Petersen J."/>
            <person name="Morgat A."/>
            <person name="Nikel P.I."/>
            <person name="Vallenet D."/>
            <person name="Rouy Z."/>
            <person name="Sekowska A."/>
            <person name="Martins Dos Santos V.A."/>
            <person name="de Lorenzo V."/>
            <person name="Danchin A."/>
            <person name="Medigue C."/>
        </authorList>
    </citation>
    <scope>NUCLEOTIDE SEQUENCE [LARGE SCALE GENOMIC DNA]</scope>
    <source>
        <strain evidence="3">ATCC 47054 / DSM 6125 / CFBP 8728 / NCIMB 11950 / KT2440</strain>
    </source>
</reference>
<name>A0A140FWA3_PSEPK</name>
<dbReference type="EMBL" id="AE015451">
    <property type="protein sequence ID" value="AMM02886.1"/>
    <property type="molecule type" value="Genomic_DNA"/>
</dbReference>
<dbReference type="BioCyc" id="PPUT160488:G1G01-3209-MONOMER"/>
<dbReference type="Pfam" id="PF14213">
    <property type="entry name" value="DUF4325"/>
    <property type="match status" value="1"/>
</dbReference>
<dbReference type="STRING" id="160488.PP_5550"/>
<dbReference type="InterPro" id="IPR025474">
    <property type="entry name" value="DUF4325"/>
</dbReference>
<sequence length="106" mass="12133">MSKIDISKDFSEYPAGRYRVDGEYSGEVFREDLLVPNLLKSDVVEIVFDGSMGYGSSFLEEAFGGLVRLGKFTKEILHQKLSLKYKEDPYLIEEVWHYIDSAKVQA</sequence>
<dbReference type="KEGG" id="ppu:PP_5550"/>
<evidence type="ECO:0000259" key="1">
    <source>
        <dbReference type="Pfam" id="PF14213"/>
    </source>
</evidence>
<evidence type="ECO:0000313" key="3">
    <source>
        <dbReference type="Proteomes" id="UP000000556"/>
    </source>
</evidence>
<dbReference type="AlphaFoldDB" id="A0A140FWA3"/>
<evidence type="ECO:0000313" key="2">
    <source>
        <dbReference type="EMBL" id="AMM02886.1"/>
    </source>
</evidence>
<protein>
    <recommendedName>
        <fullName evidence="1">DUF4325 domain-containing protein</fullName>
    </recommendedName>
</protein>
<gene>
    <name evidence="2" type="ordered locus">PP_5550</name>
</gene>